<dbReference type="InterPro" id="IPR050469">
    <property type="entry name" value="Diguanylate_Cyclase"/>
</dbReference>
<feature type="domain" description="CBS" evidence="3">
    <location>
        <begin position="9"/>
        <end position="66"/>
    </location>
</feature>
<dbReference type="SUPFAM" id="SSF55073">
    <property type="entry name" value="Nucleotide cyclase"/>
    <property type="match status" value="1"/>
</dbReference>
<keyword evidence="5" id="KW-1185">Reference proteome</keyword>
<dbReference type="SUPFAM" id="SSF54631">
    <property type="entry name" value="CBS-domain pair"/>
    <property type="match status" value="1"/>
</dbReference>
<dbReference type="RefSeq" id="WP_211141025.1">
    <property type="nucleotide sequence ID" value="NZ_JAEEGB010000003.1"/>
</dbReference>
<protein>
    <submittedName>
        <fullName evidence="4">GGDEF domain-containing protein</fullName>
    </submittedName>
</protein>
<dbReference type="GO" id="GO:1902201">
    <property type="term" value="P:negative regulation of bacterial-type flagellum-dependent cell motility"/>
    <property type="evidence" value="ECO:0007669"/>
    <property type="project" value="TreeGrafter"/>
</dbReference>
<dbReference type="SMART" id="SM00267">
    <property type="entry name" value="GGDEF"/>
    <property type="match status" value="1"/>
</dbReference>
<dbReference type="InterPro" id="IPR029787">
    <property type="entry name" value="Nucleotide_cyclase"/>
</dbReference>
<dbReference type="AlphaFoldDB" id="A0A934HVH3"/>
<accession>A0A934HVH3</accession>
<dbReference type="InterPro" id="IPR046342">
    <property type="entry name" value="CBS_dom_sf"/>
</dbReference>
<dbReference type="CDD" id="cd01949">
    <property type="entry name" value="GGDEF"/>
    <property type="match status" value="1"/>
</dbReference>
<dbReference type="GO" id="GO:0005886">
    <property type="term" value="C:plasma membrane"/>
    <property type="evidence" value="ECO:0007669"/>
    <property type="project" value="TreeGrafter"/>
</dbReference>
<name>A0A934HVH3_9CLOT</name>
<dbReference type="GO" id="GO:0043709">
    <property type="term" value="P:cell adhesion involved in single-species biofilm formation"/>
    <property type="evidence" value="ECO:0007669"/>
    <property type="project" value="TreeGrafter"/>
</dbReference>
<dbReference type="Gene3D" id="3.10.580.10">
    <property type="entry name" value="CBS-domain"/>
    <property type="match status" value="1"/>
</dbReference>
<evidence type="ECO:0000313" key="5">
    <source>
        <dbReference type="Proteomes" id="UP000622687"/>
    </source>
</evidence>
<dbReference type="EMBL" id="JAEEGB010000003">
    <property type="protein sequence ID" value="MBI6871583.1"/>
    <property type="molecule type" value="Genomic_DNA"/>
</dbReference>
<evidence type="ECO:0000259" key="3">
    <source>
        <dbReference type="PROSITE" id="PS51371"/>
    </source>
</evidence>
<dbReference type="GO" id="GO:0052621">
    <property type="term" value="F:diguanylate cyclase activity"/>
    <property type="evidence" value="ECO:0007669"/>
    <property type="project" value="TreeGrafter"/>
</dbReference>
<dbReference type="PROSITE" id="PS50887">
    <property type="entry name" value="GGDEF"/>
    <property type="match status" value="1"/>
</dbReference>
<dbReference type="PROSITE" id="PS51371">
    <property type="entry name" value="CBS"/>
    <property type="match status" value="2"/>
</dbReference>
<reference evidence="4" key="1">
    <citation type="submission" date="2020-12" db="EMBL/GenBank/DDBJ databases">
        <title>Clostridium thailandense sp. nov., a novel acetogenic bacterium isolated from peat land soil in Thailand.</title>
        <authorList>
            <person name="Chaikitkaew S."/>
            <person name="Birkeland N.K."/>
        </authorList>
    </citation>
    <scope>NUCLEOTIDE SEQUENCE</scope>
    <source>
        <strain evidence="4">DSM 17425</strain>
    </source>
</reference>
<evidence type="ECO:0000256" key="1">
    <source>
        <dbReference type="PROSITE-ProRule" id="PRU00703"/>
    </source>
</evidence>
<proteinExistence type="predicted"/>
<gene>
    <name evidence="4" type="ORF">I6U51_02535</name>
</gene>
<dbReference type="PANTHER" id="PTHR45138:SF9">
    <property type="entry name" value="DIGUANYLATE CYCLASE DGCM-RELATED"/>
    <property type="match status" value="1"/>
</dbReference>
<dbReference type="InterPro" id="IPR043128">
    <property type="entry name" value="Rev_trsase/Diguanyl_cyclase"/>
</dbReference>
<sequence>MIGNISDIISSNYVTINACDSIQKVQDLILDSDCHYFLVVENNETVGLLTYKNLFKAHPNRLVADAMTSSIIYIDSNTYMWKAKEIFDKSGEEVLLVRDDNRLLGMLIKNQLYKELGKHIDLLTGLYKSDYIYYNILKLIKGGINPVIIFIDLNNFGYINKKYGHIKGDIVLEELSKILKDNTPKDTFLSRFAGDEFIVLTPYSIEKSIDLARYLIKIVSSNTFTDNIDITISVGVSEVKENRTIDDNIISLIYKMVNAASLASTKAKNNEEHLIIANTDDIHESA</sequence>
<dbReference type="Pfam" id="PF00571">
    <property type="entry name" value="CBS"/>
    <property type="match status" value="2"/>
</dbReference>
<feature type="domain" description="CBS" evidence="3">
    <location>
        <begin position="67"/>
        <end position="122"/>
    </location>
</feature>
<dbReference type="Proteomes" id="UP000622687">
    <property type="component" value="Unassembled WGS sequence"/>
</dbReference>
<dbReference type="Pfam" id="PF00990">
    <property type="entry name" value="GGDEF"/>
    <property type="match status" value="1"/>
</dbReference>
<dbReference type="NCBIfam" id="TIGR00254">
    <property type="entry name" value="GGDEF"/>
    <property type="match status" value="1"/>
</dbReference>
<dbReference type="PANTHER" id="PTHR45138">
    <property type="entry name" value="REGULATORY COMPONENTS OF SENSORY TRANSDUCTION SYSTEM"/>
    <property type="match status" value="1"/>
</dbReference>
<organism evidence="4 5">
    <name type="scientific">Clostridium aciditolerans</name>
    <dbReference type="NCBI Taxonomy" id="339861"/>
    <lineage>
        <taxon>Bacteria</taxon>
        <taxon>Bacillati</taxon>
        <taxon>Bacillota</taxon>
        <taxon>Clostridia</taxon>
        <taxon>Eubacteriales</taxon>
        <taxon>Clostridiaceae</taxon>
        <taxon>Clostridium</taxon>
    </lineage>
</organism>
<dbReference type="InterPro" id="IPR000644">
    <property type="entry name" value="CBS_dom"/>
</dbReference>
<dbReference type="InterPro" id="IPR000160">
    <property type="entry name" value="GGDEF_dom"/>
</dbReference>
<evidence type="ECO:0000259" key="2">
    <source>
        <dbReference type="PROSITE" id="PS50887"/>
    </source>
</evidence>
<keyword evidence="1" id="KW-0129">CBS domain</keyword>
<dbReference type="Gene3D" id="3.30.70.270">
    <property type="match status" value="1"/>
</dbReference>
<feature type="domain" description="GGDEF" evidence="2">
    <location>
        <begin position="144"/>
        <end position="280"/>
    </location>
</feature>
<evidence type="ECO:0000313" key="4">
    <source>
        <dbReference type="EMBL" id="MBI6871583.1"/>
    </source>
</evidence>
<comment type="caution">
    <text evidence="4">The sequence shown here is derived from an EMBL/GenBank/DDBJ whole genome shotgun (WGS) entry which is preliminary data.</text>
</comment>